<gene>
    <name evidence="1" type="ORF">BpHYR1_042132</name>
</gene>
<keyword evidence="2" id="KW-1185">Reference proteome</keyword>
<dbReference type="Proteomes" id="UP000276133">
    <property type="component" value="Unassembled WGS sequence"/>
</dbReference>
<accession>A0A3M7R2C2</accession>
<proteinExistence type="predicted"/>
<organism evidence="1 2">
    <name type="scientific">Brachionus plicatilis</name>
    <name type="common">Marine rotifer</name>
    <name type="synonym">Brachionus muelleri</name>
    <dbReference type="NCBI Taxonomy" id="10195"/>
    <lineage>
        <taxon>Eukaryota</taxon>
        <taxon>Metazoa</taxon>
        <taxon>Spiralia</taxon>
        <taxon>Gnathifera</taxon>
        <taxon>Rotifera</taxon>
        <taxon>Eurotatoria</taxon>
        <taxon>Monogononta</taxon>
        <taxon>Pseudotrocha</taxon>
        <taxon>Ploima</taxon>
        <taxon>Brachionidae</taxon>
        <taxon>Brachionus</taxon>
    </lineage>
</organism>
<sequence>MIMLIGLSRQEQFVDNTTLRFRLLILSLTFFLFEINDMSTSDGGIIGILNAPNVHLNIL</sequence>
<dbReference type="EMBL" id="REGN01004385">
    <property type="protein sequence ID" value="RNA17742.1"/>
    <property type="molecule type" value="Genomic_DNA"/>
</dbReference>
<evidence type="ECO:0000313" key="1">
    <source>
        <dbReference type="EMBL" id="RNA17742.1"/>
    </source>
</evidence>
<dbReference type="AlphaFoldDB" id="A0A3M7R2C2"/>
<reference evidence="1 2" key="1">
    <citation type="journal article" date="2018" name="Sci. Rep.">
        <title>Genomic signatures of local adaptation to the degree of environmental predictability in rotifers.</title>
        <authorList>
            <person name="Franch-Gras L."/>
            <person name="Hahn C."/>
            <person name="Garcia-Roger E.M."/>
            <person name="Carmona M.J."/>
            <person name="Serra M."/>
            <person name="Gomez A."/>
        </authorList>
    </citation>
    <scope>NUCLEOTIDE SEQUENCE [LARGE SCALE GENOMIC DNA]</scope>
    <source>
        <strain evidence="1">HYR1</strain>
    </source>
</reference>
<comment type="caution">
    <text evidence="1">The sequence shown here is derived from an EMBL/GenBank/DDBJ whole genome shotgun (WGS) entry which is preliminary data.</text>
</comment>
<protein>
    <submittedName>
        <fullName evidence="1">Uncharacterized protein</fullName>
    </submittedName>
</protein>
<evidence type="ECO:0000313" key="2">
    <source>
        <dbReference type="Proteomes" id="UP000276133"/>
    </source>
</evidence>
<name>A0A3M7R2C2_BRAPC</name>